<evidence type="ECO:0000313" key="2">
    <source>
        <dbReference type="Proteomes" id="UP000325735"/>
    </source>
</evidence>
<organism evidence="1 2">
    <name type="scientific">Arthrobacter phage TripleJ</name>
    <dbReference type="NCBI Taxonomy" id="2599838"/>
    <lineage>
        <taxon>Viruses</taxon>
        <taxon>Duplodnaviria</taxon>
        <taxon>Heunggongvirae</taxon>
        <taxon>Uroviricota</taxon>
        <taxon>Caudoviricetes</taxon>
        <taxon>Triplejayvirus</taxon>
        <taxon>Triplejayvirus tripleJ</taxon>
    </lineage>
</organism>
<name>A0A5J6TFH3_9CAUD</name>
<dbReference type="KEGG" id="vg:55813832"/>
<evidence type="ECO:0000313" key="1">
    <source>
        <dbReference type="EMBL" id="QFG09613.1"/>
    </source>
</evidence>
<dbReference type="RefSeq" id="YP_009884472.1">
    <property type="nucleotide sequence ID" value="NC_049470.1"/>
</dbReference>
<accession>A0A5J6TFH3</accession>
<gene>
    <name evidence="1" type="primary">69</name>
    <name evidence="1" type="ORF">PBI_TRIPLEJ_69</name>
</gene>
<proteinExistence type="predicted"/>
<reference evidence="1 2" key="1">
    <citation type="submission" date="2019-07" db="EMBL/GenBank/DDBJ databases">
        <authorList>
            <person name="Stoner T.H."/>
            <person name="Garlena R.A."/>
            <person name="Russell D.A."/>
            <person name="Pope W.H."/>
            <person name="Jacobs-Sera D."/>
            <person name="Hatfull G.F."/>
        </authorList>
    </citation>
    <scope>NUCLEOTIDE SEQUENCE [LARGE SCALE GENOMIC DNA]</scope>
</reference>
<sequence length="63" mass="7321">MKGTMPVITCDDEYGCDEYEIDYHEIGAMNWRELLNGWKYDPYNSAADIFCPEHSKREPEATA</sequence>
<dbReference type="GeneID" id="55813832"/>
<protein>
    <submittedName>
        <fullName evidence="1">Uncharacterized protein</fullName>
    </submittedName>
</protein>
<dbReference type="Proteomes" id="UP000325735">
    <property type="component" value="Segment"/>
</dbReference>
<keyword evidence="2" id="KW-1185">Reference proteome</keyword>
<dbReference type="EMBL" id="MN234178">
    <property type="protein sequence ID" value="QFG09613.1"/>
    <property type="molecule type" value="Genomic_DNA"/>
</dbReference>